<sequence>MHRMLTLLSAILTTAEAWESVMRLSKSDKEESFLAQANISSLKNFLDGMLSFESGSVLGVNLLSKESSSGIFAETESMISALRCQGCEHTVLRREEVLLAAGAYLPTSCFTFMVLSPVRIANIKPCARGDPPPHGMASSLFLQTYCCSLGSIHSV</sequence>
<dbReference type="Proteomes" id="UP001516023">
    <property type="component" value="Unassembled WGS sequence"/>
</dbReference>
<evidence type="ECO:0000256" key="1">
    <source>
        <dbReference type="SAM" id="SignalP"/>
    </source>
</evidence>
<protein>
    <submittedName>
        <fullName evidence="2">Uncharacterized protein</fullName>
    </submittedName>
</protein>
<reference evidence="2 3" key="1">
    <citation type="journal article" date="2020" name="G3 (Bethesda)">
        <title>Improved Reference Genome for Cyclotella cryptica CCMP332, a Model for Cell Wall Morphogenesis, Salinity Adaptation, and Lipid Production in Diatoms (Bacillariophyta).</title>
        <authorList>
            <person name="Roberts W.R."/>
            <person name="Downey K.M."/>
            <person name="Ruck E.C."/>
            <person name="Traller J.C."/>
            <person name="Alverson A.J."/>
        </authorList>
    </citation>
    <scope>NUCLEOTIDE SEQUENCE [LARGE SCALE GENOMIC DNA]</scope>
    <source>
        <strain evidence="2 3">CCMP332</strain>
    </source>
</reference>
<dbReference type="AlphaFoldDB" id="A0ABD3Q6M4"/>
<dbReference type="EMBL" id="JABMIG020000066">
    <property type="protein sequence ID" value="KAL3796017.1"/>
    <property type="molecule type" value="Genomic_DNA"/>
</dbReference>
<name>A0ABD3Q6M4_9STRA</name>
<evidence type="ECO:0000313" key="3">
    <source>
        <dbReference type="Proteomes" id="UP001516023"/>
    </source>
</evidence>
<proteinExistence type="predicted"/>
<feature type="chain" id="PRO_5044830973" evidence="1">
    <location>
        <begin position="18"/>
        <end position="155"/>
    </location>
</feature>
<organism evidence="2 3">
    <name type="scientific">Cyclotella cryptica</name>
    <dbReference type="NCBI Taxonomy" id="29204"/>
    <lineage>
        <taxon>Eukaryota</taxon>
        <taxon>Sar</taxon>
        <taxon>Stramenopiles</taxon>
        <taxon>Ochrophyta</taxon>
        <taxon>Bacillariophyta</taxon>
        <taxon>Coscinodiscophyceae</taxon>
        <taxon>Thalassiosirophycidae</taxon>
        <taxon>Stephanodiscales</taxon>
        <taxon>Stephanodiscaceae</taxon>
        <taxon>Cyclotella</taxon>
    </lineage>
</organism>
<keyword evidence="1" id="KW-0732">Signal</keyword>
<gene>
    <name evidence="2" type="ORF">HJC23_013074</name>
</gene>
<feature type="signal peptide" evidence="1">
    <location>
        <begin position="1"/>
        <end position="17"/>
    </location>
</feature>
<evidence type="ECO:0000313" key="2">
    <source>
        <dbReference type="EMBL" id="KAL3796017.1"/>
    </source>
</evidence>
<accession>A0ABD3Q6M4</accession>
<comment type="caution">
    <text evidence="2">The sequence shown here is derived from an EMBL/GenBank/DDBJ whole genome shotgun (WGS) entry which is preliminary data.</text>
</comment>
<keyword evidence="3" id="KW-1185">Reference proteome</keyword>